<dbReference type="Gene3D" id="3.40.50.1820">
    <property type="entry name" value="alpha/beta hydrolase"/>
    <property type="match status" value="1"/>
</dbReference>
<keyword evidence="4" id="KW-0378">Hydrolase</keyword>
<dbReference type="SUPFAM" id="SSF53474">
    <property type="entry name" value="alpha/beta-Hydrolases"/>
    <property type="match status" value="1"/>
</dbReference>
<dbReference type="EMBL" id="JRKL02002306">
    <property type="protein sequence ID" value="KAF3959552.1"/>
    <property type="molecule type" value="Genomic_DNA"/>
</dbReference>
<dbReference type="Proteomes" id="UP000737018">
    <property type="component" value="Unassembled WGS sequence"/>
</dbReference>
<evidence type="ECO:0000256" key="6">
    <source>
        <dbReference type="ARBA" id="ARBA00023242"/>
    </source>
</evidence>
<dbReference type="InterPro" id="IPR029058">
    <property type="entry name" value="AB_hydrolase_fold"/>
</dbReference>
<keyword evidence="6" id="KW-0539">Nucleus</keyword>
<dbReference type="InterPro" id="IPR002921">
    <property type="entry name" value="Fungal_lipase-type"/>
</dbReference>
<accession>A0A8J4R9T6</accession>
<reference evidence="9" key="1">
    <citation type="submission" date="2020-03" db="EMBL/GenBank/DDBJ databases">
        <title>Castanea mollissima Vanexum genome sequencing.</title>
        <authorList>
            <person name="Staton M."/>
        </authorList>
    </citation>
    <scope>NUCLEOTIDE SEQUENCE</scope>
    <source>
        <tissue evidence="9">Leaf</tissue>
    </source>
</reference>
<dbReference type="Pfam" id="PF18117">
    <property type="entry name" value="EDS1_EP"/>
    <property type="match status" value="1"/>
</dbReference>
<evidence type="ECO:0000256" key="5">
    <source>
        <dbReference type="ARBA" id="ARBA00022821"/>
    </source>
</evidence>
<dbReference type="GO" id="GO:0006629">
    <property type="term" value="P:lipid metabolic process"/>
    <property type="evidence" value="ECO:0007669"/>
    <property type="project" value="InterPro"/>
</dbReference>
<dbReference type="Pfam" id="PF01764">
    <property type="entry name" value="Lipase_3"/>
    <property type="match status" value="1"/>
</dbReference>
<dbReference type="InterPro" id="IPR041266">
    <property type="entry name" value="EDS1_EP"/>
</dbReference>
<comment type="caution">
    <text evidence="9">The sequence shown here is derived from an EMBL/GenBank/DDBJ whole genome shotgun (WGS) entry which is preliminary data.</text>
</comment>
<dbReference type="GO" id="GO:0006952">
    <property type="term" value="P:defense response"/>
    <property type="evidence" value="ECO:0007669"/>
    <property type="project" value="UniProtKB-KW"/>
</dbReference>
<evidence type="ECO:0000259" key="7">
    <source>
        <dbReference type="Pfam" id="PF01764"/>
    </source>
</evidence>
<feature type="domain" description="EDS1 EP" evidence="8">
    <location>
        <begin position="227"/>
        <end position="438"/>
    </location>
</feature>
<evidence type="ECO:0000313" key="9">
    <source>
        <dbReference type="EMBL" id="KAF3959552.1"/>
    </source>
</evidence>
<evidence type="ECO:0000256" key="4">
    <source>
        <dbReference type="ARBA" id="ARBA00022801"/>
    </source>
</evidence>
<evidence type="ECO:0008006" key="11">
    <source>
        <dbReference type="Google" id="ProtNLM"/>
    </source>
</evidence>
<proteinExistence type="predicted"/>
<evidence type="ECO:0000313" key="10">
    <source>
        <dbReference type="Proteomes" id="UP000737018"/>
    </source>
</evidence>
<dbReference type="PANTHER" id="PTHR46898:SF3">
    <property type="entry name" value="FUNGAL LIPASE-LIKE DOMAIN-CONTAINING PROTEIN"/>
    <property type="match status" value="1"/>
</dbReference>
<organism evidence="9 10">
    <name type="scientific">Castanea mollissima</name>
    <name type="common">Chinese chestnut</name>
    <dbReference type="NCBI Taxonomy" id="60419"/>
    <lineage>
        <taxon>Eukaryota</taxon>
        <taxon>Viridiplantae</taxon>
        <taxon>Streptophyta</taxon>
        <taxon>Embryophyta</taxon>
        <taxon>Tracheophyta</taxon>
        <taxon>Spermatophyta</taxon>
        <taxon>Magnoliopsida</taxon>
        <taxon>eudicotyledons</taxon>
        <taxon>Gunneridae</taxon>
        <taxon>Pentapetalae</taxon>
        <taxon>rosids</taxon>
        <taxon>fabids</taxon>
        <taxon>Fagales</taxon>
        <taxon>Fagaceae</taxon>
        <taxon>Castanea</taxon>
    </lineage>
</organism>
<dbReference type="GO" id="GO:0005737">
    <property type="term" value="C:cytoplasm"/>
    <property type="evidence" value="ECO:0007669"/>
    <property type="project" value="UniProtKB-SubCell"/>
</dbReference>
<comment type="subcellular location">
    <subcellularLocation>
        <location evidence="2">Cytoplasm</location>
    </subcellularLocation>
    <subcellularLocation>
        <location evidence="1">Nucleus</location>
    </subcellularLocation>
</comment>
<dbReference type="GO" id="GO:0005634">
    <property type="term" value="C:nucleus"/>
    <property type="evidence" value="ECO:0007669"/>
    <property type="project" value="UniProtKB-SubCell"/>
</dbReference>
<dbReference type="GO" id="GO:0052689">
    <property type="term" value="F:carboxylic ester hydrolase activity"/>
    <property type="evidence" value="ECO:0007669"/>
    <property type="project" value="InterPro"/>
</dbReference>
<dbReference type="InterPro" id="IPR044603">
    <property type="entry name" value="SAG101-like"/>
</dbReference>
<evidence type="ECO:0000256" key="2">
    <source>
        <dbReference type="ARBA" id="ARBA00004496"/>
    </source>
</evidence>
<protein>
    <recommendedName>
        <fullName evidence="11">Senescence-associated carboxylesterase 101</fullName>
    </recommendedName>
</protein>
<feature type="domain" description="Fungal lipase-type" evidence="7">
    <location>
        <begin position="10"/>
        <end position="86"/>
    </location>
</feature>
<dbReference type="AlphaFoldDB" id="A0A8J4R9T6"/>
<evidence type="ECO:0000259" key="8">
    <source>
        <dbReference type="Pfam" id="PF18117"/>
    </source>
</evidence>
<dbReference type="OrthoDB" id="438440at2759"/>
<sequence length="457" mass="52152">MLMQIDNSKPLIITGSSLGGSVASLFTLWLLETINFSITKRPLCITFGSPLIGDNGLQNAILNYPTWSSCFLHVVSDQDPVPRVLNTNVYKPFGTFLLCSESGCGCFEDSQTILELLMATYSESPGNQNPNQVLELYKKIVDLNRKVICGDTAGLLQWTTPPLRAGIIIQLVAINALKRPQLQPQNNGLNNLITKTEEQEMKLFKSKGQGFDPSKKLNEIKINMAFFEWYKKSFKQKGIGYYDSFKNGSSTSDIDVIRFKKILTGYWEEMVDEAEKKPQKEGASFRTRWLFAGTNYRRMIEPLDIAEHYKVSTQDYKLSRSKHYEKLEQWLKETEKPSSGPNDLKKQTVASSLTEDSLFWAHVEEARISVARISRKGESDMEKESLNCKLIEFENYVLDLMKNYAVSPEIFLTGSSFMKWWEEYRKIKGTSYCSRLANLMNDAENYDKYATGCLVIH</sequence>
<evidence type="ECO:0000256" key="1">
    <source>
        <dbReference type="ARBA" id="ARBA00004123"/>
    </source>
</evidence>
<keyword evidence="5" id="KW-0611">Plant defense</keyword>
<evidence type="ECO:0000256" key="3">
    <source>
        <dbReference type="ARBA" id="ARBA00022490"/>
    </source>
</evidence>
<keyword evidence="3" id="KW-0963">Cytoplasm</keyword>
<keyword evidence="10" id="KW-1185">Reference proteome</keyword>
<gene>
    <name evidence="9" type="ORF">CMV_015647</name>
</gene>
<dbReference type="PANTHER" id="PTHR46898">
    <property type="entry name" value="SENESCENCE-ASSOCIATED CARBOXYLESTERASE 101"/>
    <property type="match status" value="1"/>
</dbReference>
<name>A0A8J4R9T6_9ROSI</name>